<gene>
    <name evidence="2" type="ORF">GCM10010170_053520</name>
</gene>
<keyword evidence="1" id="KW-0175">Coiled coil</keyword>
<name>A0ABP5TSA5_9ACTN</name>
<dbReference type="EMBL" id="BAAARV010000046">
    <property type="protein sequence ID" value="GAA2359305.1"/>
    <property type="molecule type" value="Genomic_DNA"/>
</dbReference>
<evidence type="ECO:0000256" key="1">
    <source>
        <dbReference type="SAM" id="Coils"/>
    </source>
</evidence>
<organism evidence="2 3">
    <name type="scientific">Dactylosporangium salmoneum</name>
    <dbReference type="NCBI Taxonomy" id="53361"/>
    <lineage>
        <taxon>Bacteria</taxon>
        <taxon>Bacillati</taxon>
        <taxon>Actinomycetota</taxon>
        <taxon>Actinomycetes</taxon>
        <taxon>Micromonosporales</taxon>
        <taxon>Micromonosporaceae</taxon>
        <taxon>Dactylosporangium</taxon>
    </lineage>
</organism>
<dbReference type="Proteomes" id="UP001501444">
    <property type="component" value="Unassembled WGS sequence"/>
</dbReference>
<evidence type="ECO:0000313" key="3">
    <source>
        <dbReference type="Proteomes" id="UP001501444"/>
    </source>
</evidence>
<keyword evidence="3" id="KW-1185">Reference proteome</keyword>
<reference evidence="3" key="1">
    <citation type="journal article" date="2019" name="Int. J. Syst. Evol. Microbiol.">
        <title>The Global Catalogue of Microorganisms (GCM) 10K type strain sequencing project: providing services to taxonomists for standard genome sequencing and annotation.</title>
        <authorList>
            <consortium name="The Broad Institute Genomics Platform"/>
            <consortium name="The Broad Institute Genome Sequencing Center for Infectious Disease"/>
            <person name="Wu L."/>
            <person name="Ma J."/>
        </authorList>
    </citation>
    <scope>NUCLEOTIDE SEQUENCE [LARGE SCALE GENOMIC DNA]</scope>
    <source>
        <strain evidence="3">JCM 3272</strain>
    </source>
</reference>
<protein>
    <submittedName>
        <fullName evidence="2">Uncharacterized protein</fullName>
    </submittedName>
</protein>
<sequence length="227" mass="26852">MADMQKGAVVEQSFTWLHRTRRERRRLRWHGRWDGWRRVPVNLDDRGVAMTPHIEALLRHAYEVFDGELESMRADQARIDTERDRLTRSLPEHYAAVAAAEERYQRFAATRPGQERRLGEDGLDVATIQRRRQAEYERERAMLETALRERRAAQLEAETALRTAAAQFSGRVEAMRQRCAGFGHYTEWRIAAYWRSFLRANRFNRRGGWKPLPQPWHRWALENGVSP</sequence>
<comment type="caution">
    <text evidence="2">The sequence shown here is derived from an EMBL/GenBank/DDBJ whole genome shotgun (WGS) entry which is preliminary data.</text>
</comment>
<evidence type="ECO:0000313" key="2">
    <source>
        <dbReference type="EMBL" id="GAA2359305.1"/>
    </source>
</evidence>
<dbReference type="RefSeq" id="WP_344615260.1">
    <property type="nucleotide sequence ID" value="NZ_BAAARV010000046.1"/>
</dbReference>
<feature type="coiled-coil region" evidence="1">
    <location>
        <begin position="136"/>
        <end position="163"/>
    </location>
</feature>
<accession>A0ABP5TSA5</accession>
<proteinExistence type="predicted"/>